<evidence type="ECO:0000313" key="1">
    <source>
        <dbReference type="EMBL" id="CAH2299394.1"/>
    </source>
</evidence>
<organism evidence="1 2">
    <name type="scientific">Pelobates cultripes</name>
    <name type="common">Western spadefoot toad</name>
    <dbReference type="NCBI Taxonomy" id="61616"/>
    <lineage>
        <taxon>Eukaryota</taxon>
        <taxon>Metazoa</taxon>
        <taxon>Chordata</taxon>
        <taxon>Craniata</taxon>
        <taxon>Vertebrata</taxon>
        <taxon>Euteleostomi</taxon>
        <taxon>Amphibia</taxon>
        <taxon>Batrachia</taxon>
        <taxon>Anura</taxon>
        <taxon>Pelobatoidea</taxon>
        <taxon>Pelobatidae</taxon>
        <taxon>Pelobates</taxon>
    </lineage>
</organism>
<evidence type="ECO:0000313" key="2">
    <source>
        <dbReference type="Proteomes" id="UP001295444"/>
    </source>
</evidence>
<keyword evidence="2" id="KW-1185">Reference proteome</keyword>
<gene>
    <name evidence="1" type="ORF">PECUL_23A007666</name>
</gene>
<accession>A0AAD1WCR6</accession>
<dbReference type="EMBL" id="OW240917">
    <property type="protein sequence ID" value="CAH2299394.1"/>
    <property type="molecule type" value="Genomic_DNA"/>
</dbReference>
<name>A0AAD1WCR6_PELCU</name>
<dbReference type="AlphaFoldDB" id="A0AAD1WCR6"/>
<proteinExistence type="predicted"/>
<protein>
    <recommendedName>
        <fullName evidence="3">Reverse transcriptase domain-containing protein</fullName>
    </recommendedName>
</protein>
<dbReference type="PANTHER" id="PTHR31635:SF196">
    <property type="entry name" value="REVERSE TRANSCRIPTASE DOMAIN-CONTAINING PROTEIN-RELATED"/>
    <property type="match status" value="1"/>
</dbReference>
<evidence type="ECO:0008006" key="3">
    <source>
        <dbReference type="Google" id="ProtNLM"/>
    </source>
</evidence>
<sequence>MFADDIFVALSDPEQSLPPLLTLLTDYGGISYYRLPINLPGPTVNTLKTSFELDWRTTSITYLGVKIATPISNVVKLNYKPLIQLCTTDVHKWKNAKLSWLGRVNAYKMMLLPRLLYIFRMLTIDIQAVIYKSLQAICNSYIWGGKKPRLPLSFLQRTTNMGGIGLPNIGLYYKASILATSIHLHAQQGVTQWVDMEQDQLSQTSLLNYMWTPRTLRGPKMSLYPTTTATIKVWDDFMSSFGWKKHFHPEAPLNALHAVNPTIPLARWSHLGISQIQQLCREQSIMSFPDIRDKWGVPVRDIFPYLQLKNAINTHVKNTPSTMPTTTVAARLIPHRCWAALTKPKALSLCYKAWLELTPRKPLACKQNWENERRKELTDDEWMKP</sequence>
<dbReference type="Proteomes" id="UP001295444">
    <property type="component" value="Chromosome 06"/>
</dbReference>
<dbReference type="PANTHER" id="PTHR31635">
    <property type="entry name" value="REVERSE TRANSCRIPTASE DOMAIN-CONTAINING PROTEIN-RELATED"/>
    <property type="match status" value="1"/>
</dbReference>
<reference evidence="1" key="1">
    <citation type="submission" date="2022-03" db="EMBL/GenBank/DDBJ databases">
        <authorList>
            <person name="Alioto T."/>
            <person name="Alioto T."/>
            <person name="Gomez Garrido J."/>
        </authorList>
    </citation>
    <scope>NUCLEOTIDE SEQUENCE</scope>
</reference>